<feature type="signal peptide" evidence="5">
    <location>
        <begin position="1"/>
        <end position="16"/>
    </location>
</feature>
<dbReference type="PROSITE" id="PS51155">
    <property type="entry name" value="CHIT_BIND_RR_2"/>
    <property type="match status" value="1"/>
</dbReference>
<feature type="region of interest" description="Disordered" evidence="4">
    <location>
        <begin position="28"/>
        <end position="53"/>
    </location>
</feature>
<dbReference type="AlphaFoldDB" id="A0A8S4RKB5"/>
<dbReference type="PRINTS" id="PR00947">
    <property type="entry name" value="CUTICLE"/>
</dbReference>
<dbReference type="InterPro" id="IPR031311">
    <property type="entry name" value="CHIT_BIND_RR_consensus"/>
</dbReference>
<organism evidence="6 7">
    <name type="scientific">Pararge aegeria aegeria</name>
    <dbReference type="NCBI Taxonomy" id="348720"/>
    <lineage>
        <taxon>Eukaryota</taxon>
        <taxon>Metazoa</taxon>
        <taxon>Ecdysozoa</taxon>
        <taxon>Arthropoda</taxon>
        <taxon>Hexapoda</taxon>
        <taxon>Insecta</taxon>
        <taxon>Pterygota</taxon>
        <taxon>Neoptera</taxon>
        <taxon>Endopterygota</taxon>
        <taxon>Lepidoptera</taxon>
        <taxon>Glossata</taxon>
        <taxon>Ditrysia</taxon>
        <taxon>Papilionoidea</taxon>
        <taxon>Nymphalidae</taxon>
        <taxon>Satyrinae</taxon>
        <taxon>Satyrini</taxon>
        <taxon>Parargina</taxon>
        <taxon>Pararge</taxon>
    </lineage>
</organism>
<dbReference type="PANTHER" id="PTHR10380">
    <property type="entry name" value="CUTICLE PROTEIN"/>
    <property type="match status" value="1"/>
</dbReference>
<dbReference type="Pfam" id="PF00379">
    <property type="entry name" value="Chitin_bind_4"/>
    <property type="match status" value="1"/>
</dbReference>
<dbReference type="PANTHER" id="PTHR10380:SF233">
    <property type="entry name" value="CUTICULAR PROTEIN 47EB-RELATED"/>
    <property type="match status" value="1"/>
</dbReference>
<comment type="caution">
    <text evidence="6">The sequence shown here is derived from an EMBL/GenBank/DDBJ whole genome shotgun (WGS) entry which is preliminary data.</text>
</comment>
<dbReference type="EMBL" id="CAKXAJ010025241">
    <property type="protein sequence ID" value="CAH2237042.1"/>
    <property type="molecule type" value="Genomic_DNA"/>
</dbReference>
<dbReference type="PROSITE" id="PS00233">
    <property type="entry name" value="CHIT_BIND_RR_1"/>
    <property type="match status" value="1"/>
</dbReference>
<evidence type="ECO:0000256" key="3">
    <source>
        <dbReference type="PROSITE-ProRule" id="PRU00497"/>
    </source>
</evidence>
<dbReference type="InterPro" id="IPR050468">
    <property type="entry name" value="Cuticle_Struct_Prot"/>
</dbReference>
<dbReference type="GO" id="GO:0008010">
    <property type="term" value="F:structural constituent of chitin-based larval cuticle"/>
    <property type="evidence" value="ECO:0007669"/>
    <property type="project" value="TreeGrafter"/>
</dbReference>
<keyword evidence="2 5" id="KW-0732">Signal</keyword>
<reference evidence="6" key="1">
    <citation type="submission" date="2022-03" db="EMBL/GenBank/DDBJ databases">
        <authorList>
            <person name="Lindestad O."/>
        </authorList>
    </citation>
    <scope>NUCLEOTIDE SEQUENCE</scope>
</reference>
<accession>A0A8S4RKB5</accession>
<keyword evidence="1 3" id="KW-0193">Cuticle</keyword>
<evidence type="ECO:0000256" key="2">
    <source>
        <dbReference type="ARBA" id="ARBA00022729"/>
    </source>
</evidence>
<name>A0A8S4RKB5_9NEOP</name>
<feature type="chain" id="PRO_5035816466" evidence="5">
    <location>
        <begin position="17"/>
        <end position="111"/>
    </location>
</feature>
<evidence type="ECO:0000313" key="7">
    <source>
        <dbReference type="Proteomes" id="UP000838756"/>
    </source>
</evidence>
<evidence type="ECO:0000313" key="6">
    <source>
        <dbReference type="EMBL" id="CAH2237042.1"/>
    </source>
</evidence>
<dbReference type="GO" id="GO:0062129">
    <property type="term" value="C:chitin-based extracellular matrix"/>
    <property type="evidence" value="ECO:0007669"/>
    <property type="project" value="TreeGrafter"/>
</dbReference>
<protein>
    <submittedName>
        <fullName evidence="6">Jg9534 protein</fullName>
    </submittedName>
</protein>
<feature type="region of interest" description="Disordered" evidence="4">
    <location>
        <begin position="92"/>
        <end position="111"/>
    </location>
</feature>
<proteinExistence type="predicted"/>
<dbReference type="OrthoDB" id="6515429at2759"/>
<keyword evidence="7" id="KW-1185">Reference proteome</keyword>
<evidence type="ECO:0000256" key="4">
    <source>
        <dbReference type="SAM" id="MobiDB-lite"/>
    </source>
</evidence>
<evidence type="ECO:0000256" key="5">
    <source>
        <dbReference type="SAM" id="SignalP"/>
    </source>
</evidence>
<dbReference type="Proteomes" id="UP000838756">
    <property type="component" value="Unassembled WGS sequence"/>
</dbReference>
<sequence length="111" mass="12112">MKVIIVALAFVAVAAAAAVDYVPQILRSESDQSPDGSYQYAFESDDGTKREEVGQATEILNEEGKPQKVVFVRGSFSFKDSEGNLQEIVYTADDKGFHPEGPSIPKSVSRR</sequence>
<evidence type="ECO:0000256" key="1">
    <source>
        <dbReference type="ARBA" id="ARBA00022460"/>
    </source>
</evidence>
<gene>
    <name evidence="6" type="primary">jg9534</name>
    <name evidence="6" type="ORF">PAEG_LOCUS14358</name>
</gene>
<dbReference type="InterPro" id="IPR000618">
    <property type="entry name" value="Insect_cuticle"/>
</dbReference>